<dbReference type="InterPro" id="IPR054347">
    <property type="entry name" value="TOTE_primase"/>
</dbReference>
<dbReference type="InterPro" id="IPR050742">
    <property type="entry name" value="Helicase_Restrict-Modif_Enz"/>
</dbReference>
<dbReference type="EMBL" id="FNFK01000055">
    <property type="protein sequence ID" value="SDK72226.1"/>
    <property type="molecule type" value="Genomic_DNA"/>
</dbReference>
<dbReference type="GO" id="GO:0005524">
    <property type="term" value="F:ATP binding"/>
    <property type="evidence" value="ECO:0007669"/>
    <property type="project" value="InterPro"/>
</dbReference>
<dbReference type="CDD" id="cd09126">
    <property type="entry name" value="PLDc_C_DEXD_like"/>
    <property type="match status" value="1"/>
</dbReference>
<dbReference type="InterPro" id="IPR001650">
    <property type="entry name" value="Helicase_C-like"/>
</dbReference>
<dbReference type="RefSeq" id="WP_091268459.1">
    <property type="nucleotide sequence ID" value="NZ_FNFK01000055.1"/>
</dbReference>
<dbReference type="Pfam" id="PF04851">
    <property type="entry name" value="ResIII"/>
    <property type="match status" value="1"/>
</dbReference>
<dbReference type="CDD" id="cd18785">
    <property type="entry name" value="SF2_C"/>
    <property type="match status" value="1"/>
</dbReference>
<dbReference type="SUPFAM" id="SSF52540">
    <property type="entry name" value="P-loop containing nucleoside triphosphate hydrolases"/>
    <property type="match status" value="2"/>
</dbReference>
<sequence length="941" mass="108010">MEKEIKDILNENRILKKENQMLKNEIAKLKQEASHSQSGIESKSEGFYNTYEVQENSKNQNIIVDDNFTSKVNKYSTPGEKVKLYSSLFKGRTDVYAEKFIHTKTGKVGYAPKKRPYWERTDDRPYEPYTLDTIQDHLRGKIVTGIFPLKNEDNCFFLAIDLDGREWRKDTSAIREVCNEFGLPVYVERSQSGNGAHCWFFFETEVKASLARKMGTELINQTMMKRHELDFASYDRMFPNQDTVPKGGLGNLIALPLQKQARKTGNSLFIDENFTPYEDQWEYLAAISKITADQLFKTIERLTENDSSLNLGKKGYMNSLNKSDFPKCVHLTLNSMVSIQKKGISSRALSYLKWTAAFYNPEFYQLQAMRRSTYRVQRVITCHEESQTHIMLPRGLYEKITNMLSDLNIEIKVIDERSKGNKLDVSFTGNLRKDQTEAVERMLKHNTGVLCGTTAFGKTVAALNIIAEKKVNTLILVNKVSLANQWRKRIAQFLKNEESDEESISTGQLGGGKKNLTNKLDVALLQSLYRNKEVHDCVSKYGMIIVDECHHISAFSFEKVLKNANAKFVYGLTATPKRKDGHHPIIHMQCGDIRYQNDARKVAEERPFAHVLIPRFTPFDPYIDLNSDLQTIYSRLVTNDQRNRMVVEDCVSNVKEGRNGLILTERIEHLDIIKEMLKKEISNVYILSGSQGKKKNDAVMQELETLKEDDPFVIISTGKYIGEGFDDSRLDTLLIAMPFSYKGRLQQYAGRLHRLREGKTEVRIYDYVDIHVPLLERMYRKRLRGYGGMGYEVAENTLSNHRQLIYSGDNYYKPLVKDMINSSDEVIISSPILSEKQVTNIKEDIGNIHSKVSLVTNTSNLTTKEEQRMSDTIIGTLLQKGIKIIESETVSQCFIVIDQSIIWYGSIELFGKQYKNRSFMRIESTILANEVLKIVGRVNRG</sequence>
<dbReference type="STRING" id="426701.SAMN04488098_105513"/>
<evidence type="ECO:0000256" key="1">
    <source>
        <dbReference type="SAM" id="Coils"/>
    </source>
</evidence>
<dbReference type="PROSITE" id="PS51192">
    <property type="entry name" value="HELICASE_ATP_BIND_1"/>
    <property type="match status" value="1"/>
</dbReference>
<evidence type="ECO:0000259" key="2">
    <source>
        <dbReference type="PROSITE" id="PS51192"/>
    </source>
</evidence>
<dbReference type="PANTHER" id="PTHR47396">
    <property type="entry name" value="TYPE I RESTRICTION ENZYME ECOKI R PROTEIN"/>
    <property type="match status" value="1"/>
</dbReference>
<dbReference type="PROSITE" id="PS51194">
    <property type="entry name" value="HELICASE_CTER"/>
    <property type="match status" value="1"/>
</dbReference>
<feature type="coiled-coil region" evidence="1">
    <location>
        <begin position="5"/>
        <end position="32"/>
    </location>
</feature>
<dbReference type="Proteomes" id="UP000199433">
    <property type="component" value="Unassembled WGS sequence"/>
</dbReference>
<dbReference type="InterPro" id="IPR027417">
    <property type="entry name" value="P-loop_NTPase"/>
</dbReference>
<dbReference type="CDD" id="cd17926">
    <property type="entry name" value="DEXHc_RE"/>
    <property type="match status" value="1"/>
</dbReference>
<reference evidence="5" key="1">
    <citation type="submission" date="2016-10" db="EMBL/GenBank/DDBJ databases">
        <authorList>
            <person name="Varghese N."/>
            <person name="Submissions S."/>
        </authorList>
    </citation>
    <scope>NUCLEOTIDE SEQUENCE [LARGE SCALE GENOMIC DNA]</scope>
    <source>
        <strain evidence="5">DSM 19181</strain>
    </source>
</reference>
<evidence type="ECO:0008006" key="6">
    <source>
        <dbReference type="Google" id="ProtNLM"/>
    </source>
</evidence>
<dbReference type="SMART" id="SM00487">
    <property type="entry name" value="DEXDc"/>
    <property type="match status" value="1"/>
</dbReference>
<dbReference type="InterPro" id="IPR006935">
    <property type="entry name" value="Helicase/UvrB_N"/>
</dbReference>
<dbReference type="InterPro" id="IPR014001">
    <property type="entry name" value="Helicase_ATP-bd"/>
</dbReference>
<dbReference type="PANTHER" id="PTHR47396:SF1">
    <property type="entry name" value="ATP-DEPENDENT HELICASE IRC3-RELATED"/>
    <property type="match status" value="1"/>
</dbReference>
<dbReference type="GO" id="GO:0003677">
    <property type="term" value="F:DNA binding"/>
    <property type="evidence" value="ECO:0007669"/>
    <property type="project" value="InterPro"/>
</dbReference>
<dbReference type="AlphaFoldDB" id="A0A1G9E851"/>
<organism evidence="4 5">
    <name type="scientific">Alkalibacterium thalassium</name>
    <dbReference type="NCBI Taxonomy" id="426701"/>
    <lineage>
        <taxon>Bacteria</taxon>
        <taxon>Bacillati</taxon>
        <taxon>Bacillota</taxon>
        <taxon>Bacilli</taxon>
        <taxon>Lactobacillales</taxon>
        <taxon>Carnobacteriaceae</taxon>
        <taxon>Alkalibacterium</taxon>
    </lineage>
</organism>
<keyword evidence="1" id="KW-0175">Coiled coil</keyword>
<evidence type="ECO:0000313" key="4">
    <source>
        <dbReference type="EMBL" id="SDK72226.1"/>
    </source>
</evidence>
<feature type="domain" description="Helicase C-terminal" evidence="3">
    <location>
        <begin position="646"/>
        <end position="799"/>
    </location>
</feature>
<proteinExistence type="predicted"/>
<dbReference type="Pfam" id="PF22548">
    <property type="entry name" value="AEP-TOTE"/>
    <property type="match status" value="1"/>
</dbReference>
<name>A0A1G9E851_9LACT</name>
<accession>A0A1G9E851</accession>
<dbReference type="OrthoDB" id="9802848at2"/>
<protein>
    <recommendedName>
        <fullName evidence="6">Helicase conserved C-terminal domain-containing protein</fullName>
    </recommendedName>
</protein>
<evidence type="ECO:0000313" key="5">
    <source>
        <dbReference type="Proteomes" id="UP000199433"/>
    </source>
</evidence>
<dbReference type="Pfam" id="PF00271">
    <property type="entry name" value="Helicase_C"/>
    <property type="match status" value="1"/>
</dbReference>
<dbReference type="Gene3D" id="3.40.50.300">
    <property type="entry name" value="P-loop containing nucleotide triphosphate hydrolases"/>
    <property type="match status" value="2"/>
</dbReference>
<dbReference type="GO" id="GO:0005829">
    <property type="term" value="C:cytosol"/>
    <property type="evidence" value="ECO:0007669"/>
    <property type="project" value="TreeGrafter"/>
</dbReference>
<gene>
    <name evidence="4" type="ORF">SAMN04488098_105513</name>
</gene>
<feature type="domain" description="Helicase ATP-binding" evidence="2">
    <location>
        <begin position="439"/>
        <end position="594"/>
    </location>
</feature>
<evidence type="ECO:0000259" key="3">
    <source>
        <dbReference type="PROSITE" id="PS51194"/>
    </source>
</evidence>
<keyword evidence="5" id="KW-1185">Reference proteome</keyword>
<dbReference type="GO" id="GO:0016787">
    <property type="term" value="F:hydrolase activity"/>
    <property type="evidence" value="ECO:0007669"/>
    <property type="project" value="InterPro"/>
</dbReference>